<sequence>MSSKLLCFMLFRFWLQALIPVTVVMFDVRVCPWARLAYIVGSLMLQGFWVYCFFHTYSYWRQSSPFRPRLQTNPAYLIDFGAEKHGLEGRWDHFQVKDPRLPEHEEGLPLLPQLRESEYGSAEKAKLRYGPDGQEMGDVDI</sequence>
<feature type="transmembrane region" description="Helical" evidence="1">
    <location>
        <begin position="36"/>
        <end position="60"/>
    </location>
</feature>
<evidence type="ECO:0000313" key="3">
    <source>
        <dbReference type="Proteomes" id="UP000186817"/>
    </source>
</evidence>
<protein>
    <submittedName>
        <fullName evidence="2">Uncharacterized protein</fullName>
    </submittedName>
</protein>
<dbReference type="EMBL" id="LSRX01001514">
    <property type="protein sequence ID" value="OLP79189.1"/>
    <property type="molecule type" value="Genomic_DNA"/>
</dbReference>
<name>A0A1Q9C8D5_SYMMI</name>
<dbReference type="AlphaFoldDB" id="A0A1Q9C8D5"/>
<keyword evidence="1" id="KW-1133">Transmembrane helix</keyword>
<keyword evidence="1" id="KW-0472">Membrane</keyword>
<dbReference type="Proteomes" id="UP000186817">
    <property type="component" value="Unassembled WGS sequence"/>
</dbReference>
<proteinExistence type="predicted"/>
<dbReference type="OrthoDB" id="419310at2759"/>
<keyword evidence="3" id="KW-1185">Reference proteome</keyword>
<keyword evidence="1" id="KW-0812">Transmembrane</keyword>
<gene>
    <name evidence="2" type="ORF">AK812_SmicGene40557</name>
</gene>
<organism evidence="2 3">
    <name type="scientific">Symbiodinium microadriaticum</name>
    <name type="common">Dinoflagellate</name>
    <name type="synonym">Zooxanthella microadriatica</name>
    <dbReference type="NCBI Taxonomy" id="2951"/>
    <lineage>
        <taxon>Eukaryota</taxon>
        <taxon>Sar</taxon>
        <taxon>Alveolata</taxon>
        <taxon>Dinophyceae</taxon>
        <taxon>Suessiales</taxon>
        <taxon>Symbiodiniaceae</taxon>
        <taxon>Symbiodinium</taxon>
    </lineage>
</organism>
<accession>A0A1Q9C8D5</accession>
<reference evidence="2 3" key="1">
    <citation type="submission" date="2016-02" db="EMBL/GenBank/DDBJ databases">
        <title>Genome analysis of coral dinoflagellate symbionts highlights evolutionary adaptations to a symbiotic lifestyle.</title>
        <authorList>
            <person name="Aranda M."/>
            <person name="Li Y."/>
            <person name="Liew Y.J."/>
            <person name="Baumgarten S."/>
            <person name="Simakov O."/>
            <person name="Wilson M."/>
            <person name="Piel J."/>
            <person name="Ashoor H."/>
            <person name="Bougouffa S."/>
            <person name="Bajic V.B."/>
            <person name="Ryu T."/>
            <person name="Ravasi T."/>
            <person name="Bayer T."/>
            <person name="Micklem G."/>
            <person name="Kim H."/>
            <person name="Bhak J."/>
            <person name="Lajeunesse T.C."/>
            <person name="Voolstra C.R."/>
        </authorList>
    </citation>
    <scope>NUCLEOTIDE SEQUENCE [LARGE SCALE GENOMIC DNA]</scope>
    <source>
        <strain evidence="2 3">CCMP2467</strain>
    </source>
</reference>
<evidence type="ECO:0000313" key="2">
    <source>
        <dbReference type="EMBL" id="OLP79189.1"/>
    </source>
</evidence>
<comment type="caution">
    <text evidence="2">The sequence shown here is derived from an EMBL/GenBank/DDBJ whole genome shotgun (WGS) entry which is preliminary data.</text>
</comment>
<evidence type="ECO:0000256" key="1">
    <source>
        <dbReference type="SAM" id="Phobius"/>
    </source>
</evidence>